<evidence type="ECO:0000313" key="3">
    <source>
        <dbReference type="Proteomes" id="UP001159641"/>
    </source>
</evidence>
<comment type="caution">
    <text evidence="2">The sequence shown here is derived from an EMBL/GenBank/DDBJ whole genome shotgun (WGS) entry which is preliminary data.</text>
</comment>
<name>A0AB34HNQ4_ESCRO</name>
<evidence type="ECO:0000313" key="2">
    <source>
        <dbReference type="EMBL" id="KAJ8792480.1"/>
    </source>
</evidence>
<reference evidence="2 3" key="1">
    <citation type="submission" date="2022-11" db="EMBL/GenBank/DDBJ databases">
        <title>Whole genome sequence of Eschrichtius robustus ER-17-0199.</title>
        <authorList>
            <person name="Bruniche-Olsen A."/>
            <person name="Black A.N."/>
            <person name="Fields C.J."/>
            <person name="Walden K."/>
            <person name="Dewoody J.A."/>
        </authorList>
    </citation>
    <scope>NUCLEOTIDE SEQUENCE [LARGE SCALE GENOMIC DNA]</scope>
    <source>
        <strain evidence="2">ER-17-0199</strain>
        <tissue evidence="2">Blubber</tissue>
    </source>
</reference>
<gene>
    <name evidence="2" type="ORF">J1605_019699</name>
</gene>
<organism evidence="2 3">
    <name type="scientific">Eschrichtius robustus</name>
    <name type="common">California gray whale</name>
    <name type="synonym">Eschrichtius gibbosus</name>
    <dbReference type="NCBI Taxonomy" id="9764"/>
    <lineage>
        <taxon>Eukaryota</taxon>
        <taxon>Metazoa</taxon>
        <taxon>Chordata</taxon>
        <taxon>Craniata</taxon>
        <taxon>Vertebrata</taxon>
        <taxon>Euteleostomi</taxon>
        <taxon>Mammalia</taxon>
        <taxon>Eutheria</taxon>
        <taxon>Laurasiatheria</taxon>
        <taxon>Artiodactyla</taxon>
        <taxon>Whippomorpha</taxon>
        <taxon>Cetacea</taxon>
        <taxon>Mysticeti</taxon>
        <taxon>Eschrichtiidae</taxon>
        <taxon>Eschrichtius</taxon>
    </lineage>
</organism>
<dbReference type="AlphaFoldDB" id="A0AB34HNQ4"/>
<sequence>MPGFAFLQLSPHLGAGVQAASGPKGRAPRGAELSGLGQEAKGQLGPQGSGPGRHQTQACVLHRYTSHLPMTWASPVPWAVCGDSPPRGLWGPVSSGLVVWAVRLTPRAQGLICCLALGAAGVLAEQPC</sequence>
<feature type="region of interest" description="Disordered" evidence="1">
    <location>
        <begin position="17"/>
        <end position="55"/>
    </location>
</feature>
<keyword evidence="3" id="KW-1185">Reference proteome</keyword>
<dbReference type="Proteomes" id="UP001159641">
    <property type="component" value="Unassembled WGS sequence"/>
</dbReference>
<protein>
    <submittedName>
        <fullName evidence="2">Uncharacterized protein</fullName>
    </submittedName>
</protein>
<proteinExistence type="predicted"/>
<dbReference type="EMBL" id="JAIQCJ010001090">
    <property type="protein sequence ID" value="KAJ8792480.1"/>
    <property type="molecule type" value="Genomic_DNA"/>
</dbReference>
<evidence type="ECO:0000256" key="1">
    <source>
        <dbReference type="SAM" id="MobiDB-lite"/>
    </source>
</evidence>
<accession>A0AB34HNQ4</accession>